<evidence type="ECO:0000313" key="2">
    <source>
        <dbReference type="EMBL" id="CAI9117387.1"/>
    </source>
</evidence>
<accession>A0AAV1ECD7</accession>
<organism evidence="2 3">
    <name type="scientific">Oldenlandia corymbosa var. corymbosa</name>
    <dbReference type="NCBI Taxonomy" id="529605"/>
    <lineage>
        <taxon>Eukaryota</taxon>
        <taxon>Viridiplantae</taxon>
        <taxon>Streptophyta</taxon>
        <taxon>Embryophyta</taxon>
        <taxon>Tracheophyta</taxon>
        <taxon>Spermatophyta</taxon>
        <taxon>Magnoliopsida</taxon>
        <taxon>eudicotyledons</taxon>
        <taxon>Gunneridae</taxon>
        <taxon>Pentapetalae</taxon>
        <taxon>asterids</taxon>
        <taxon>lamiids</taxon>
        <taxon>Gentianales</taxon>
        <taxon>Rubiaceae</taxon>
        <taxon>Rubioideae</taxon>
        <taxon>Spermacoceae</taxon>
        <taxon>Hedyotis-Oldenlandia complex</taxon>
        <taxon>Oldenlandia</taxon>
    </lineage>
</organism>
<reference evidence="2" key="1">
    <citation type="submission" date="2023-03" db="EMBL/GenBank/DDBJ databases">
        <authorList>
            <person name="Julca I."/>
        </authorList>
    </citation>
    <scope>NUCLEOTIDE SEQUENCE</scope>
</reference>
<feature type="region of interest" description="Disordered" evidence="1">
    <location>
        <begin position="191"/>
        <end position="231"/>
    </location>
</feature>
<proteinExistence type="predicted"/>
<dbReference type="EMBL" id="OX459126">
    <property type="protein sequence ID" value="CAI9117387.1"/>
    <property type="molecule type" value="Genomic_DNA"/>
</dbReference>
<evidence type="ECO:0000256" key="1">
    <source>
        <dbReference type="SAM" id="MobiDB-lite"/>
    </source>
</evidence>
<feature type="compositionally biased region" description="Basic and acidic residues" evidence="1">
    <location>
        <begin position="203"/>
        <end position="213"/>
    </location>
</feature>
<feature type="region of interest" description="Disordered" evidence="1">
    <location>
        <begin position="166"/>
        <end position="185"/>
    </location>
</feature>
<name>A0AAV1ECD7_OLDCO</name>
<dbReference type="Proteomes" id="UP001161247">
    <property type="component" value="Chromosome 9"/>
</dbReference>
<dbReference type="AlphaFoldDB" id="A0AAV1ECD7"/>
<keyword evidence="3" id="KW-1185">Reference proteome</keyword>
<feature type="compositionally biased region" description="Acidic residues" evidence="1">
    <location>
        <begin position="191"/>
        <end position="202"/>
    </location>
</feature>
<feature type="region of interest" description="Disordered" evidence="1">
    <location>
        <begin position="252"/>
        <end position="275"/>
    </location>
</feature>
<sequence length="275" mass="31303">MDKGKSISYGEEGHNPGVAQTMRAWQTSPMFPNLIPIVYRLHKGGPQVAYRPQECGCHCARHFSVPNEVVFNIQVEKAWVKESLDKSKGRLRELEATVINHKCLEGDLYMKIWELNKKVKQLEAKDGLAEGRVNQHKSKLESFKMKYDGLIQDMQETHPKQIEVIEKNSNSEDEESGDDIRNDEYGDLTMEENEEEDEDIEEDHPASWKERLNNRFGDTTENEPLPNEGGSAIPQIAAAVQTMAQAMQQLATYDPLGGQSNPQQNETEDRALDRF</sequence>
<gene>
    <name evidence="2" type="ORF">OLC1_LOCUS23455</name>
</gene>
<evidence type="ECO:0000313" key="3">
    <source>
        <dbReference type="Proteomes" id="UP001161247"/>
    </source>
</evidence>
<protein>
    <submittedName>
        <fullName evidence="2">OLC1v1018773C1</fullName>
    </submittedName>
</protein>